<gene>
    <name evidence="2" type="ORF">CFBP498_21750</name>
    <name evidence="3" type="ORF">R4K57_09880</name>
</gene>
<dbReference type="EMBL" id="LR828257">
    <property type="protein sequence ID" value="CAD0330847.1"/>
    <property type="molecule type" value="Genomic_DNA"/>
</dbReference>
<dbReference type="Proteomes" id="UP001187425">
    <property type="component" value="Unassembled WGS sequence"/>
</dbReference>
<name>A0A6V7DB69_9XANT</name>
<dbReference type="Pfam" id="PF08808">
    <property type="entry name" value="RES"/>
    <property type="match status" value="1"/>
</dbReference>
<reference evidence="2 4" key="1">
    <citation type="submission" date="2020-07" db="EMBL/GenBank/DDBJ databases">
        <authorList>
            <person name="Pothier F. J."/>
        </authorList>
    </citation>
    <scope>NUCLEOTIDE SEQUENCE [LARGE SCALE GENOMIC DNA]</scope>
    <source>
        <strain evidence="2 4">CFBP 498</strain>
    </source>
</reference>
<accession>A0A6V7DB69</accession>
<dbReference type="RefSeq" id="WP_180313895.1">
    <property type="nucleotide sequence ID" value="NZ_JAJTZF010000122.1"/>
</dbReference>
<dbReference type="AlphaFoldDB" id="A0A6V7DB69"/>
<protein>
    <submittedName>
        <fullName evidence="3">RES domain-containing protein</fullName>
    </submittedName>
</protein>
<sequence length="210" mass="23274">MKSPGAAENFNLSILDDEDPEVWYHVYATHSHSNTAFTFSQGWGDTRFAPINLPDGSAAHTYYVASTARAAIMESVLHDVPLSPPGELSVSSLTGYHLVQLRLVNPLRYVSFHTPFLPALGLTRTELIESIPALYGETRPWAEAALTQRLDAQAIGYGSRLHDSSRCLMLVEQRLLNPPFQVLSENCLAVEPLRRKVLDFARQLGISETP</sequence>
<evidence type="ECO:0000313" key="4">
    <source>
        <dbReference type="Proteomes" id="UP000515406"/>
    </source>
</evidence>
<keyword evidence="4" id="KW-1185">Reference proteome</keyword>
<evidence type="ECO:0000259" key="1">
    <source>
        <dbReference type="Pfam" id="PF08808"/>
    </source>
</evidence>
<organism evidence="2 4">
    <name type="scientific">Xanthomonas hortorum pv. vitians</name>
    <dbReference type="NCBI Taxonomy" id="83224"/>
    <lineage>
        <taxon>Bacteria</taxon>
        <taxon>Pseudomonadati</taxon>
        <taxon>Pseudomonadota</taxon>
        <taxon>Gammaproteobacteria</taxon>
        <taxon>Lysobacterales</taxon>
        <taxon>Lysobacteraceae</taxon>
        <taxon>Xanthomonas</taxon>
    </lineage>
</organism>
<dbReference type="Proteomes" id="UP000515406">
    <property type="component" value="Chromosome"/>
</dbReference>
<evidence type="ECO:0000313" key="3">
    <source>
        <dbReference type="EMBL" id="MDV7248711.1"/>
    </source>
</evidence>
<feature type="domain" description="RES" evidence="1">
    <location>
        <begin position="23"/>
        <end position="172"/>
    </location>
</feature>
<evidence type="ECO:0000313" key="5">
    <source>
        <dbReference type="Proteomes" id="UP001187425"/>
    </source>
</evidence>
<dbReference type="EMBL" id="LR828257">
    <property type="protein sequence ID" value="CAD0330854.1"/>
    <property type="molecule type" value="Genomic_DNA"/>
</dbReference>
<reference evidence="3 5" key="2">
    <citation type="submission" date="2023-10" db="EMBL/GenBank/DDBJ databases">
        <title>A new tool for lettuce pathogen research.</title>
        <authorList>
            <person name="Horton K.N."/>
            <person name="Cseke L.J."/>
            <person name="Badiwe M."/>
            <person name="Tesfaye D."/>
            <person name="Klein A."/>
            <person name="Su J."/>
            <person name="Potnis N."/>
            <person name="Gassmann W."/>
        </authorList>
    </citation>
    <scope>NUCLEOTIDE SEQUENCE [LARGE SCALE GENOMIC DNA]</scope>
    <source>
        <strain evidence="3 5">JSKH1901</strain>
    </source>
</reference>
<evidence type="ECO:0000313" key="2">
    <source>
        <dbReference type="EMBL" id="CAD0330854.1"/>
    </source>
</evidence>
<dbReference type="EMBL" id="JAWMQI010000030">
    <property type="protein sequence ID" value="MDV7248711.1"/>
    <property type="molecule type" value="Genomic_DNA"/>
</dbReference>
<dbReference type="InterPro" id="IPR014914">
    <property type="entry name" value="RES_dom"/>
</dbReference>
<proteinExistence type="predicted"/>